<dbReference type="RefSeq" id="WP_013780106.1">
    <property type="nucleotide sequence ID" value="NC_015520.1"/>
</dbReference>
<accession>F3ZYS8</accession>
<evidence type="ECO:0000313" key="2">
    <source>
        <dbReference type="EMBL" id="AEE95673.1"/>
    </source>
</evidence>
<dbReference type="OrthoDB" id="9793135at2"/>
<reference evidence="3" key="1">
    <citation type="submission" date="2010-11" db="EMBL/GenBank/DDBJ databases">
        <title>The complete genome of Mahella australiensis DSM 15567.</title>
        <authorList>
            <consortium name="US DOE Joint Genome Institute (JGI-PGF)"/>
            <person name="Lucas S."/>
            <person name="Copeland A."/>
            <person name="Lapidus A."/>
            <person name="Bruce D."/>
            <person name="Goodwin L."/>
            <person name="Pitluck S."/>
            <person name="Kyrpides N."/>
            <person name="Mavromatis K."/>
            <person name="Pagani I."/>
            <person name="Ivanova N."/>
            <person name="Teshima H."/>
            <person name="Brettin T."/>
            <person name="Detter J.C."/>
            <person name="Han C."/>
            <person name="Tapia R."/>
            <person name="Land M."/>
            <person name="Hauser L."/>
            <person name="Markowitz V."/>
            <person name="Cheng J.-F."/>
            <person name="Hugenholtz P."/>
            <person name="Woyke T."/>
            <person name="Wu D."/>
            <person name="Spring S."/>
            <person name="Pukall R."/>
            <person name="Steenblock K."/>
            <person name="Schneider S."/>
            <person name="Klenk H.-P."/>
            <person name="Eisen J.A."/>
        </authorList>
    </citation>
    <scope>NUCLEOTIDE SEQUENCE [LARGE SCALE GENOMIC DNA]</scope>
    <source>
        <strain evidence="3">DSM 15567 / CIP 107919 / 50-1 BON</strain>
    </source>
</reference>
<reference evidence="2 3" key="2">
    <citation type="journal article" date="2011" name="Stand. Genomic Sci.">
        <title>Complete genome sequence of Mahella australiensis type strain (50-1 BON).</title>
        <authorList>
            <person name="Sikorski J."/>
            <person name="Teshima H."/>
            <person name="Nolan M."/>
            <person name="Lucas S."/>
            <person name="Hammon N."/>
            <person name="Deshpande S."/>
            <person name="Cheng J.F."/>
            <person name="Pitluck S."/>
            <person name="Liolios K."/>
            <person name="Pagani I."/>
            <person name="Ivanova N."/>
            <person name="Huntemann M."/>
            <person name="Mavromatis K."/>
            <person name="Ovchinikova G."/>
            <person name="Pati A."/>
            <person name="Tapia R."/>
            <person name="Han C."/>
            <person name="Goodwin L."/>
            <person name="Chen A."/>
            <person name="Palaniappan K."/>
            <person name="Land M."/>
            <person name="Hauser L."/>
            <person name="Ngatchou-Djao O.D."/>
            <person name="Rohde M."/>
            <person name="Pukall R."/>
            <person name="Spring S."/>
            <person name="Abt B."/>
            <person name="Goker M."/>
            <person name="Detter J.C."/>
            <person name="Woyke T."/>
            <person name="Bristow J."/>
            <person name="Markowitz V."/>
            <person name="Hugenholtz P."/>
            <person name="Eisen J.A."/>
            <person name="Kyrpides N.C."/>
            <person name="Klenk H.P."/>
            <person name="Lapidus A."/>
        </authorList>
    </citation>
    <scope>NUCLEOTIDE SEQUENCE [LARGE SCALE GENOMIC DNA]</scope>
    <source>
        <strain evidence="3">DSM 15567 / CIP 107919 / 50-1 BON</strain>
    </source>
</reference>
<feature type="signal peptide" evidence="1">
    <location>
        <begin position="1"/>
        <end position="24"/>
    </location>
</feature>
<protein>
    <submittedName>
        <fullName evidence="2">Uncharacterized protein</fullName>
    </submittedName>
</protein>
<evidence type="ECO:0000256" key="1">
    <source>
        <dbReference type="SAM" id="SignalP"/>
    </source>
</evidence>
<dbReference type="KEGG" id="mas:Mahau_0459"/>
<dbReference type="STRING" id="697281.Mahau_0459"/>
<sequence length="150" mass="16559">MRKSLVAIIIAIAFITLSTNTALMAPDSSMQQQTGDASAMQNPVPSGMELVAENEFLAMYFNPVTTEVAIKDKKSGHIWYTNPPDREQDAIATGANKGKLGSQLSITYYTPTAQQQQMDNYNDSIAHNQFKVSKIDDGIKIVYMRSSTKF</sequence>
<evidence type="ECO:0000313" key="3">
    <source>
        <dbReference type="Proteomes" id="UP000008457"/>
    </source>
</evidence>
<dbReference type="EMBL" id="CP002360">
    <property type="protein sequence ID" value="AEE95673.1"/>
    <property type="molecule type" value="Genomic_DNA"/>
</dbReference>
<keyword evidence="1" id="KW-0732">Signal</keyword>
<proteinExistence type="predicted"/>
<dbReference type="Proteomes" id="UP000008457">
    <property type="component" value="Chromosome"/>
</dbReference>
<gene>
    <name evidence="2" type="ordered locus">Mahau_0459</name>
</gene>
<keyword evidence="3" id="KW-1185">Reference proteome</keyword>
<dbReference type="HOGENOM" id="CLU_1738300_0_0_9"/>
<feature type="chain" id="PRO_5003308892" evidence="1">
    <location>
        <begin position="25"/>
        <end position="150"/>
    </location>
</feature>
<organism evidence="2 3">
    <name type="scientific">Mahella australiensis (strain DSM 15567 / CIP 107919 / 50-1 BON)</name>
    <dbReference type="NCBI Taxonomy" id="697281"/>
    <lineage>
        <taxon>Bacteria</taxon>
        <taxon>Bacillati</taxon>
        <taxon>Bacillota</taxon>
        <taxon>Clostridia</taxon>
        <taxon>Thermoanaerobacterales</taxon>
        <taxon>Thermoanaerobacterales Family IV. Incertae Sedis</taxon>
        <taxon>Mahella</taxon>
    </lineage>
</organism>
<name>F3ZYS8_MAHA5</name>
<dbReference type="AlphaFoldDB" id="F3ZYS8"/>